<feature type="compositionally biased region" description="Polar residues" evidence="1">
    <location>
        <begin position="901"/>
        <end position="920"/>
    </location>
</feature>
<feature type="transmembrane region" description="Helical" evidence="2">
    <location>
        <begin position="552"/>
        <end position="577"/>
    </location>
</feature>
<proteinExistence type="predicted"/>
<name>A0A7S4V6K7_9DINO</name>
<feature type="compositionally biased region" description="Low complexity" evidence="1">
    <location>
        <begin position="46"/>
        <end position="60"/>
    </location>
</feature>
<keyword evidence="2" id="KW-1133">Transmembrane helix</keyword>
<reference evidence="3" key="1">
    <citation type="submission" date="2021-01" db="EMBL/GenBank/DDBJ databases">
        <authorList>
            <person name="Corre E."/>
            <person name="Pelletier E."/>
            <person name="Niang G."/>
            <person name="Scheremetjew M."/>
            <person name="Finn R."/>
            <person name="Kale V."/>
            <person name="Holt S."/>
            <person name="Cochrane G."/>
            <person name="Meng A."/>
            <person name="Brown T."/>
            <person name="Cohen L."/>
        </authorList>
    </citation>
    <scope>NUCLEOTIDE SEQUENCE</scope>
    <source>
        <strain evidence="3">CCMP3105</strain>
    </source>
</reference>
<sequence>MPPGWFFRRSDESRSGISSANAWLSSGPNMPREGTPTGELSPAMDRAPGAPSSSGDASPRSAPPQQPSTKEARYRDLRYTKFSIEGFAGEKHAVLIPDHTTLTMPILRQICTALDKQVPSLLLSGMSSLCHTSRLSNSQLRRCAGFTQLVEEAKMSIQGKGGATDASLVEVVDRLLERKVATSVSCIANAAQRTNVWTYTGPRITNLEMFLQQCVESDETDVFRLAAAHMQDLAYMESPGSAELMRELFDNSQEMSAEGVSYFQPIRLKGDLWDPGVCTTNAEFCEHGFDHWSFDAYDERSASGHPIALWPWPYADLFLLFYREGGSRGKTSELDWHYRTARRLDGEAVPFDPEVLAPLGRVFFGSPSSWGTQMKKSLLRGMNVARPLVLIDNTPNVAKQLCLCVAAIMKVWERAPLVACRPFLDDAASAQLGSAPTSGQLIQALSPSKILQHVKDVFDSSGMDTREKLALSDIVGLLDMAKRRPRAFREMVFILDPLADPSDSVSQLMATFMSCQTGWKEANHSTVHRSLVLQAWGLHVKLSRNELQLRRLLTAMVVLTALAMVFSTCLAMLMASVSVEEGFAWWTPCLHVSMVALPIFAALLTIFRNNFQITQKWAEAHIAASRVVSEIYYFLGNVGPYRAGPAVCQRRFLRRLRSMAKRSSAPWMREEDLAGGWEKVFRDEPERLHQHVRTSLYRSRQPCCSCRCLRQLVGSLAGSFSWTCLLLDDEPPDLAMPVTAETYMETRLLPLKMFHTEMMQQLRRLRVALHLALVLFFLVSLMFAAVGAPSLIPIALSLAAFTSSVMHWIAPAEAFMALDGAIETLNALDRRWRSTDVVENRSLATKVHLIVMTERIALRVARSFSPATLLPELAEGDDDESEVEAGDEKATEASIMEQRSRPISISVAPSQEQSAISTPSIPDAGGRGVGAAAGKR</sequence>
<feature type="compositionally biased region" description="Gly residues" evidence="1">
    <location>
        <begin position="925"/>
        <end position="936"/>
    </location>
</feature>
<feature type="transmembrane region" description="Helical" evidence="2">
    <location>
        <begin position="767"/>
        <end position="785"/>
    </location>
</feature>
<dbReference type="EMBL" id="HBNR01027032">
    <property type="protein sequence ID" value="CAE4579556.1"/>
    <property type="molecule type" value="Transcribed_RNA"/>
</dbReference>
<feature type="transmembrane region" description="Helical" evidence="2">
    <location>
        <begin position="583"/>
        <end position="607"/>
    </location>
</feature>
<gene>
    <name evidence="3" type="ORF">AMON00008_LOCUS18304</name>
</gene>
<evidence type="ECO:0000256" key="2">
    <source>
        <dbReference type="SAM" id="Phobius"/>
    </source>
</evidence>
<feature type="region of interest" description="Disordered" evidence="1">
    <location>
        <begin position="1"/>
        <end position="75"/>
    </location>
</feature>
<evidence type="ECO:0000256" key="1">
    <source>
        <dbReference type="SAM" id="MobiDB-lite"/>
    </source>
</evidence>
<evidence type="ECO:0000313" key="3">
    <source>
        <dbReference type="EMBL" id="CAE4579556.1"/>
    </source>
</evidence>
<feature type="compositionally biased region" description="Polar residues" evidence="1">
    <location>
        <begin position="15"/>
        <end position="28"/>
    </location>
</feature>
<feature type="compositionally biased region" description="Acidic residues" evidence="1">
    <location>
        <begin position="875"/>
        <end position="885"/>
    </location>
</feature>
<accession>A0A7S4V6K7</accession>
<protein>
    <submittedName>
        <fullName evidence="3">Uncharacterized protein</fullName>
    </submittedName>
</protein>
<dbReference type="AlphaFoldDB" id="A0A7S4V6K7"/>
<organism evidence="3">
    <name type="scientific">Alexandrium monilatum</name>
    <dbReference type="NCBI Taxonomy" id="311494"/>
    <lineage>
        <taxon>Eukaryota</taxon>
        <taxon>Sar</taxon>
        <taxon>Alveolata</taxon>
        <taxon>Dinophyceae</taxon>
        <taxon>Gonyaulacales</taxon>
        <taxon>Pyrocystaceae</taxon>
        <taxon>Alexandrium</taxon>
    </lineage>
</organism>
<keyword evidence="2" id="KW-0472">Membrane</keyword>
<keyword evidence="2" id="KW-0812">Transmembrane</keyword>
<feature type="region of interest" description="Disordered" evidence="1">
    <location>
        <begin position="875"/>
        <end position="936"/>
    </location>
</feature>